<dbReference type="Gene3D" id="3.40.50.880">
    <property type="match status" value="1"/>
</dbReference>
<dbReference type="Gene3D" id="1.10.10.60">
    <property type="entry name" value="Homeodomain-like"/>
    <property type="match status" value="1"/>
</dbReference>
<evidence type="ECO:0000313" key="4">
    <source>
        <dbReference type="EMBL" id="MBB5207108.1"/>
    </source>
</evidence>
<evidence type="ECO:0000259" key="3">
    <source>
        <dbReference type="PROSITE" id="PS01124"/>
    </source>
</evidence>
<keyword evidence="5" id="KW-1185">Reference proteome</keyword>
<evidence type="ECO:0000313" key="5">
    <source>
        <dbReference type="Proteomes" id="UP000521199"/>
    </source>
</evidence>
<dbReference type="GO" id="GO:0003700">
    <property type="term" value="F:DNA-binding transcription factor activity"/>
    <property type="evidence" value="ECO:0007669"/>
    <property type="project" value="InterPro"/>
</dbReference>
<comment type="caution">
    <text evidence="4">The sequence shown here is derived from an EMBL/GenBank/DDBJ whole genome shotgun (WGS) entry which is preliminary data.</text>
</comment>
<feature type="domain" description="HTH araC/xylS-type" evidence="3">
    <location>
        <begin position="223"/>
        <end position="321"/>
    </location>
</feature>
<dbReference type="PANTHER" id="PTHR43130:SF3">
    <property type="entry name" value="HTH-TYPE TRANSCRIPTIONAL REGULATOR RV1931C"/>
    <property type="match status" value="1"/>
</dbReference>
<dbReference type="PROSITE" id="PS01124">
    <property type="entry name" value="HTH_ARAC_FAMILY_2"/>
    <property type="match status" value="1"/>
</dbReference>
<dbReference type="InterPro" id="IPR018060">
    <property type="entry name" value="HTH_AraC"/>
</dbReference>
<dbReference type="InterPro" id="IPR052158">
    <property type="entry name" value="INH-QAR"/>
</dbReference>
<accession>A0A7W8D6D5</accession>
<name>A0A7W8D6D5_9GAMM</name>
<gene>
    <name evidence="4" type="ORF">HNQ52_000624</name>
</gene>
<organism evidence="4 5">
    <name type="scientific">Chiayiivirga flava</name>
    <dbReference type="NCBI Taxonomy" id="659595"/>
    <lineage>
        <taxon>Bacteria</taxon>
        <taxon>Pseudomonadati</taxon>
        <taxon>Pseudomonadota</taxon>
        <taxon>Gammaproteobacteria</taxon>
        <taxon>Lysobacterales</taxon>
        <taxon>Lysobacteraceae</taxon>
        <taxon>Chiayiivirga</taxon>
    </lineage>
</organism>
<protein>
    <submittedName>
        <fullName evidence="4">Transcriptional regulator GlxA family with amidase domain</fullName>
    </submittedName>
</protein>
<evidence type="ECO:0000256" key="2">
    <source>
        <dbReference type="ARBA" id="ARBA00023163"/>
    </source>
</evidence>
<keyword evidence="1" id="KW-0805">Transcription regulation</keyword>
<dbReference type="PANTHER" id="PTHR43130">
    <property type="entry name" value="ARAC-FAMILY TRANSCRIPTIONAL REGULATOR"/>
    <property type="match status" value="1"/>
</dbReference>
<reference evidence="4 5" key="1">
    <citation type="submission" date="2020-08" db="EMBL/GenBank/DDBJ databases">
        <title>Genomic Encyclopedia of Type Strains, Phase IV (KMG-IV): sequencing the most valuable type-strain genomes for metagenomic binning, comparative biology and taxonomic classification.</title>
        <authorList>
            <person name="Goeker M."/>
        </authorList>
    </citation>
    <scope>NUCLEOTIDE SEQUENCE [LARGE SCALE GENOMIC DNA]</scope>
    <source>
        <strain evidence="4 5">DSM 24163</strain>
    </source>
</reference>
<dbReference type="Pfam" id="PF12833">
    <property type="entry name" value="HTH_18"/>
    <property type="match status" value="1"/>
</dbReference>
<dbReference type="EMBL" id="JACHHP010000001">
    <property type="protein sequence ID" value="MBB5207108.1"/>
    <property type="molecule type" value="Genomic_DNA"/>
</dbReference>
<proteinExistence type="predicted"/>
<dbReference type="InterPro" id="IPR029062">
    <property type="entry name" value="Class_I_gatase-like"/>
</dbReference>
<keyword evidence="2" id="KW-0804">Transcription</keyword>
<dbReference type="InterPro" id="IPR009057">
    <property type="entry name" value="Homeodomain-like_sf"/>
</dbReference>
<dbReference type="SUPFAM" id="SSF46689">
    <property type="entry name" value="Homeodomain-like"/>
    <property type="match status" value="2"/>
</dbReference>
<dbReference type="RefSeq" id="WP_183959620.1">
    <property type="nucleotide sequence ID" value="NZ_JACHHP010000001.1"/>
</dbReference>
<dbReference type="AlphaFoldDB" id="A0A7W8D6D5"/>
<dbReference type="Proteomes" id="UP000521199">
    <property type="component" value="Unassembled WGS sequence"/>
</dbReference>
<dbReference type="Pfam" id="PF01965">
    <property type="entry name" value="DJ-1_PfpI"/>
    <property type="match status" value="1"/>
</dbReference>
<sequence>MTRLVAMLIYPGAQGLDVSGPLEAFALARQQALDAAPGSEPLYGLRLVAERPGPVRLASGITLLADRGFDDGCDGVDTLLVCGAMGDMSGIAADAALRRWIAESARRVRRVGSVCSGALLLAAAGVLDDRAATTHWMDVAELQRRHPATRVAPDAIYVRDGSVWSSAGITAGMDMALAMIADDHGRALALQVAKRMVMVAHRSGGQSQFSMQLDALDLPDVFAELAAWMRQNLRQPLDAATLAARVHLGTRQFARRFHAAFGTTPQRYLERLRIEAAKPLLEHSAKDIKRIAFECGFASEEAMRRAFVRCLRVRPGEYRARFGGVPATR</sequence>
<dbReference type="SMART" id="SM00342">
    <property type="entry name" value="HTH_ARAC"/>
    <property type="match status" value="1"/>
</dbReference>
<evidence type="ECO:0000256" key="1">
    <source>
        <dbReference type="ARBA" id="ARBA00023015"/>
    </source>
</evidence>
<dbReference type="CDD" id="cd03137">
    <property type="entry name" value="GATase1_AraC_1"/>
    <property type="match status" value="1"/>
</dbReference>
<dbReference type="InterPro" id="IPR002818">
    <property type="entry name" value="DJ-1/PfpI"/>
</dbReference>
<dbReference type="SUPFAM" id="SSF52317">
    <property type="entry name" value="Class I glutamine amidotransferase-like"/>
    <property type="match status" value="1"/>
</dbReference>
<dbReference type="GO" id="GO:0043565">
    <property type="term" value="F:sequence-specific DNA binding"/>
    <property type="evidence" value="ECO:0007669"/>
    <property type="project" value="InterPro"/>
</dbReference>